<evidence type="ECO:0000313" key="8">
    <source>
        <dbReference type="EMBL" id="MBJ8326359.1"/>
    </source>
</evidence>
<keyword evidence="6" id="KW-0472">Membrane</keyword>
<keyword evidence="4" id="KW-0572">Peptidoglycan-anchor</keyword>
<evidence type="ECO:0000259" key="7">
    <source>
        <dbReference type="PROSITE" id="PS50847"/>
    </source>
</evidence>
<evidence type="ECO:0000256" key="2">
    <source>
        <dbReference type="ARBA" id="ARBA00022525"/>
    </source>
</evidence>
<dbReference type="CDD" id="cd00222">
    <property type="entry name" value="CollagenBindB"/>
    <property type="match status" value="6"/>
</dbReference>
<dbReference type="Gene3D" id="2.60.40.1140">
    <property type="entry name" value="Collagen-binding surface protein Cna, B-type domain"/>
    <property type="match status" value="6"/>
</dbReference>
<keyword evidence="3" id="KW-0732">Signal</keyword>
<dbReference type="RefSeq" id="WP_199575997.1">
    <property type="nucleotide sequence ID" value="NZ_JAENBO010000005.1"/>
</dbReference>
<dbReference type="InterPro" id="IPR008966">
    <property type="entry name" value="Adhesion_dom_sf"/>
</dbReference>
<dbReference type="InterPro" id="IPR013783">
    <property type="entry name" value="Ig-like_fold"/>
</dbReference>
<keyword evidence="9" id="KW-1185">Reference proteome</keyword>
<name>A0ABS0ZK19_9STRE</name>
<feature type="domain" description="Gram-positive cocci surface proteins LPxTG" evidence="7">
    <location>
        <begin position="1030"/>
        <end position="1063"/>
    </location>
</feature>
<dbReference type="Pfam" id="PF05738">
    <property type="entry name" value="Cna_B"/>
    <property type="match status" value="6"/>
</dbReference>
<protein>
    <submittedName>
        <fullName evidence="8">Cna B-type domain-containing protein</fullName>
    </submittedName>
</protein>
<dbReference type="Proteomes" id="UP000653045">
    <property type="component" value="Unassembled WGS sequence"/>
</dbReference>
<evidence type="ECO:0000256" key="3">
    <source>
        <dbReference type="ARBA" id="ARBA00022729"/>
    </source>
</evidence>
<dbReference type="Pfam" id="PF17802">
    <property type="entry name" value="SpaA"/>
    <property type="match status" value="1"/>
</dbReference>
<feature type="compositionally biased region" description="Polar residues" evidence="5">
    <location>
        <begin position="560"/>
        <end position="577"/>
    </location>
</feature>
<sequence>MSKSIKLFFKSTLIAIFAIIGMIIASANTVEAKELNNVISDVIIWDVGNGREASKNAQGEYILVKDASYRFSTNFDLADYNNNVENGDFFTFNIPAPFNLEETSFDMIDKETGIAIGAVKVTSNGAGNGGSATVTIQNLDAYLEQKKTTEVINVTGDFFAQFTMTETLDKTTIVFENMKDIGQKEVVISVIPRASTDNTETLKKENFAKYGGVLRERPYTSDALGKSGQYQHPWRIRLNASQKQYDFLTITDYVNDSGAPMQFIPETLVVSSGDGINQGYQLNNRQILTEGVDYTITYDSSYTKFDLTINNPGSKSFMIDYATTAPADGSVVINSAQVLSDKGDLTITDDRTETVTNVTRNSRVANGGTINIETGNRITIYKTDLETGEALAGAVFKITKPDGSEITLTATDDANGITQSPVFSEAEMAAGEFTITEITAPDGYILSSDPIKVIVTDKGVIRTITNKKGKTSITGQKTWNDNNNQDGKRPKEVTIKLLADGVDTGKTATTNEAQGWTYTFNDLDVVNAQGQDIVYTVEEVAVPEYDTMVNGYDITNTHTPSTTKVSGTKTWNDSNNQDGKRPTEIVVNLLADGQPTGQTATVNEASNWAYEFTDLPEFKDGQKIVYSVTEEVVPEYTTEINGFDITNSYNPGKTSLSVTKVWNDANNQDGVRPDSIKVQLYANDKKSGKEVTLTAADNWTYTWTDLAQKAKGKDIVYSVKEVGEVTGYTTEITETSKGNVTITNTHTPSTIKVSGTKTWDDNNNQDGLRPTEIVVNLLANGQPTGQTVTVNETSNWAYEFTNLPEFKDGQKVVYTVTENKVDNYTVAIDGYNITNSYQPGKTSVTVSKTWDDANNQDGIRPDSIKVQLYANDQKIGDEVTLTATDNWTYTWSDLDEKSAGQTIVYTVKEVGKVDGYTVSLGEMNQGNVTITNTHTPSVIKVEGKKTWDDADNKDGLRPESITVRLYANGKEVKHVEVTAKDKWSYRFENLPEYENGKKIEYSLSEDAVKGYTTVIKSYDITNVHHPEKPLPKTGESNKILFSVLGFAILAIVGFIVYRVKRSR</sequence>
<dbReference type="Gene3D" id="2.60.40.10">
    <property type="entry name" value="Immunoglobulins"/>
    <property type="match status" value="1"/>
</dbReference>
<dbReference type="SUPFAM" id="SSF49478">
    <property type="entry name" value="Cna protein B-type domain"/>
    <property type="match status" value="6"/>
</dbReference>
<keyword evidence="1" id="KW-0134">Cell wall</keyword>
<keyword evidence="6" id="KW-0812">Transmembrane</keyword>
<comment type="caution">
    <text evidence="8">The sequence shown here is derived from an EMBL/GenBank/DDBJ whole genome shotgun (WGS) entry which is preliminary data.</text>
</comment>
<feature type="transmembrane region" description="Helical" evidence="6">
    <location>
        <begin position="1039"/>
        <end position="1057"/>
    </location>
</feature>
<evidence type="ECO:0000313" key="9">
    <source>
        <dbReference type="Proteomes" id="UP000653045"/>
    </source>
</evidence>
<keyword evidence="6" id="KW-1133">Transmembrane helix</keyword>
<dbReference type="InterPro" id="IPR019931">
    <property type="entry name" value="LPXTG_anchor"/>
</dbReference>
<keyword evidence="2" id="KW-0964">Secreted</keyword>
<reference evidence="8 9" key="1">
    <citation type="journal article" date="2021" name="Int. J. Syst. Evol. Microbiol.">
        <title>Streptococcus vicugnae sp. nov., isolated from faeces of alpacas (Vicugna pacos) and cattle (Bos taurus), Streptococcus zalophi sp. nov., and Streptococcus pacificus sp. nov., isolated from respiratory tract of California sea lions (Zalophus californianus).</title>
        <authorList>
            <person name="Volokhov D.V."/>
            <person name="Zagorodnyaya T.A."/>
            <person name="Shen Z."/>
            <person name="Blom J."/>
            <person name="Furtak V.A."/>
            <person name="Eisenberg T."/>
            <person name="Fan P."/>
            <person name="Jeong K.C."/>
            <person name="Gao Y."/>
            <person name="Zhang S."/>
            <person name="Amselle M."/>
        </authorList>
    </citation>
    <scope>NUCLEOTIDE SEQUENCE [LARGE SCALE GENOMIC DNA]</scope>
    <source>
        <strain evidence="8 9">CSL7591</strain>
    </source>
</reference>
<organism evidence="8 9">
    <name type="scientific">Streptococcus pacificus</name>
    <dbReference type="NCBI Taxonomy" id="2740577"/>
    <lineage>
        <taxon>Bacteria</taxon>
        <taxon>Bacillati</taxon>
        <taxon>Bacillota</taxon>
        <taxon>Bacilli</taxon>
        <taxon>Lactobacillales</taxon>
        <taxon>Streptococcaceae</taxon>
        <taxon>Streptococcus</taxon>
    </lineage>
</organism>
<accession>A0ABS0ZK19</accession>
<dbReference type="PROSITE" id="PS50847">
    <property type="entry name" value="GRAM_POS_ANCHORING"/>
    <property type="match status" value="1"/>
</dbReference>
<evidence type="ECO:0000256" key="6">
    <source>
        <dbReference type="SAM" id="Phobius"/>
    </source>
</evidence>
<proteinExistence type="predicted"/>
<dbReference type="SUPFAM" id="SSF49401">
    <property type="entry name" value="Bacterial adhesins"/>
    <property type="match status" value="2"/>
</dbReference>
<evidence type="ECO:0000256" key="1">
    <source>
        <dbReference type="ARBA" id="ARBA00022512"/>
    </source>
</evidence>
<dbReference type="InterPro" id="IPR008454">
    <property type="entry name" value="Collagen-bd_Cna-like_B-typ_dom"/>
</dbReference>
<evidence type="ECO:0000256" key="5">
    <source>
        <dbReference type="SAM" id="MobiDB-lite"/>
    </source>
</evidence>
<gene>
    <name evidence="8" type="ORF">JHK62_06705</name>
</gene>
<dbReference type="EMBL" id="JAENBO010000005">
    <property type="protein sequence ID" value="MBJ8326359.1"/>
    <property type="molecule type" value="Genomic_DNA"/>
</dbReference>
<dbReference type="InterPro" id="IPR041033">
    <property type="entry name" value="SpaA_PFL_dom_1"/>
</dbReference>
<evidence type="ECO:0000256" key="4">
    <source>
        <dbReference type="ARBA" id="ARBA00023088"/>
    </source>
</evidence>
<dbReference type="NCBIfam" id="TIGR01167">
    <property type="entry name" value="LPXTG_anchor"/>
    <property type="match status" value="1"/>
</dbReference>
<feature type="region of interest" description="Disordered" evidence="5">
    <location>
        <begin position="560"/>
        <end position="580"/>
    </location>
</feature>